<keyword evidence="5" id="KW-0540">Nuclease</keyword>
<evidence type="ECO:0000256" key="7">
    <source>
        <dbReference type="ARBA" id="ARBA00022801"/>
    </source>
</evidence>
<dbReference type="InterPro" id="IPR043502">
    <property type="entry name" value="DNA/RNA_pol_sf"/>
</dbReference>
<keyword evidence="3" id="KW-0808">Transferase</keyword>
<gene>
    <name evidence="11" type="ORF">QQF64_020460</name>
</gene>
<dbReference type="CDD" id="cd09274">
    <property type="entry name" value="RNase_HI_RT_Ty3"/>
    <property type="match status" value="1"/>
</dbReference>
<feature type="region of interest" description="Disordered" evidence="9">
    <location>
        <begin position="1215"/>
        <end position="1260"/>
    </location>
</feature>
<evidence type="ECO:0000256" key="5">
    <source>
        <dbReference type="ARBA" id="ARBA00022722"/>
    </source>
</evidence>
<dbReference type="Proteomes" id="UP001558613">
    <property type="component" value="Unassembled WGS sequence"/>
</dbReference>
<dbReference type="PROSITE" id="PS50878">
    <property type="entry name" value="RT_POL"/>
    <property type="match status" value="1"/>
</dbReference>
<keyword evidence="7" id="KW-0378">Hydrolase</keyword>
<keyword evidence="8" id="KW-0695">RNA-directed DNA polymerase</keyword>
<dbReference type="Gene3D" id="3.10.20.370">
    <property type="match status" value="1"/>
</dbReference>
<accession>A0ABR3L983</accession>
<protein>
    <recommendedName>
        <fullName evidence="2">ribonuclease H</fullName>
        <ecNumber evidence="2">3.1.26.4</ecNumber>
    </recommendedName>
</protein>
<evidence type="ECO:0000256" key="6">
    <source>
        <dbReference type="ARBA" id="ARBA00022759"/>
    </source>
</evidence>
<evidence type="ECO:0000256" key="1">
    <source>
        <dbReference type="ARBA" id="ARBA00010879"/>
    </source>
</evidence>
<proteinExistence type="inferred from homology"/>
<evidence type="ECO:0000313" key="12">
    <source>
        <dbReference type="Proteomes" id="UP001558613"/>
    </source>
</evidence>
<evidence type="ECO:0000256" key="4">
    <source>
        <dbReference type="ARBA" id="ARBA00022695"/>
    </source>
</evidence>
<evidence type="ECO:0000256" key="2">
    <source>
        <dbReference type="ARBA" id="ARBA00012180"/>
    </source>
</evidence>
<dbReference type="CDD" id="cd01647">
    <property type="entry name" value="RT_LTR"/>
    <property type="match status" value="1"/>
</dbReference>
<keyword evidence="6" id="KW-0255">Endonuclease</keyword>
<dbReference type="InterPro" id="IPR000477">
    <property type="entry name" value="RT_dom"/>
</dbReference>
<dbReference type="EMBL" id="JAYMGO010000023">
    <property type="protein sequence ID" value="KAL1249455.1"/>
    <property type="molecule type" value="Genomic_DNA"/>
</dbReference>
<keyword evidence="12" id="KW-1185">Reference proteome</keyword>
<comment type="similarity">
    <text evidence="1">Belongs to the beta type-B retroviral polymerase family. HERV class-II K(HML-2) pol subfamily.</text>
</comment>
<dbReference type="SUPFAM" id="SSF56672">
    <property type="entry name" value="DNA/RNA polymerases"/>
    <property type="match status" value="1"/>
</dbReference>
<evidence type="ECO:0000256" key="3">
    <source>
        <dbReference type="ARBA" id="ARBA00022679"/>
    </source>
</evidence>
<name>A0ABR3L983_9TELE</name>
<feature type="domain" description="Reverse transcriptase" evidence="10">
    <location>
        <begin position="389"/>
        <end position="568"/>
    </location>
</feature>
<dbReference type="PANTHER" id="PTHR37984">
    <property type="entry name" value="PROTEIN CBG26694"/>
    <property type="match status" value="1"/>
</dbReference>
<dbReference type="InterPro" id="IPR043128">
    <property type="entry name" value="Rev_trsase/Diguanyl_cyclase"/>
</dbReference>
<dbReference type="InterPro" id="IPR050951">
    <property type="entry name" value="Retrovirus_Pol_polyprotein"/>
</dbReference>
<organism evidence="11 12">
    <name type="scientific">Cirrhinus molitorella</name>
    <name type="common">mud carp</name>
    <dbReference type="NCBI Taxonomy" id="172907"/>
    <lineage>
        <taxon>Eukaryota</taxon>
        <taxon>Metazoa</taxon>
        <taxon>Chordata</taxon>
        <taxon>Craniata</taxon>
        <taxon>Vertebrata</taxon>
        <taxon>Euteleostomi</taxon>
        <taxon>Actinopterygii</taxon>
        <taxon>Neopterygii</taxon>
        <taxon>Teleostei</taxon>
        <taxon>Ostariophysi</taxon>
        <taxon>Cypriniformes</taxon>
        <taxon>Cyprinidae</taxon>
        <taxon>Labeoninae</taxon>
        <taxon>Labeonini</taxon>
        <taxon>Cirrhinus</taxon>
    </lineage>
</organism>
<evidence type="ECO:0000256" key="9">
    <source>
        <dbReference type="SAM" id="MobiDB-lite"/>
    </source>
</evidence>
<dbReference type="Pfam" id="PF00078">
    <property type="entry name" value="RVT_1"/>
    <property type="match status" value="1"/>
</dbReference>
<sequence length="1323" mass="149661">MSDHASCSIQVNQHSPVTSLVGRQCLIECYLHGHRVQALWDKGSQVCVIDELWKQEYLSDVPLRDVSNILEAPSTLNLIAANGIDMPFIGYVEVTFRLVSPTSHHTELVIPILVAKGQNLSHPIIGFNVIEQIVNSIKQVQPSTVNNNMLEKTVKATFPSLKRSKVQTFIKLVSAQSACEYTVKTTKGNVNVPKRSIMQVSCGVYMQPVKEDSVLIFEPDVNPCWTDGLEFTESLVRLKRGAPTNITIEVCNDTDHDITLMGQTSIGTVQLVKNVFPASMFEVPANPTTIGVCHIQAADNTSSLDNTNTDEEWDPPVDVSHLSKHQKQVVQKMLREECQSFSKSDNDIGCIRNLQLSISLKDDEPVNRTYMSVPKPLYCEMKQYLHDLIAQGWIEKSNSSYSSPIVCVRKKDGSLRLCVNYRDLNRKTHPDRQPIPRVQDIMDSLGGNSWFSSLDQGKAYHQGFMSKESKHLTAFVTPWGLFEWVRIPFGLMNAPAAFQRCMEECLEGLRDEICIPYLDDTLVFSKTFENHVQDVREVLQRLRQHGIKLKPSKCEFFKPEVRYLGRIISAEGSKVDPADTEAVRSLKNKHPKNIGELRKILGLLGYYRQYIKDFSRIASPLYDLLKSTPEDNAHLKNVQKHSKTKCTKSGVPSSKPITWTEQHQSILEQLIDHLLQPPVLAFPDFSQPFILHTDASAQGLGAVLYQKQNEKLRVIAYGSRTLSAAEKNYHLHSGKLEFLALKWSITEKFRDYLYYAPTFTVYSDNNPLTYVLSTAKLNATGCRWVAELADFHFTIRYRPGRENIDADTLSRLPLDMVTMMKECSEELSSDVIGAAIQAVEAQEGPSIPWSLSTNCSSIGKRPAVPTVTPLSVNEIKEAQMNDHEISPVYECKLSGTKPEVKQLKTYSPKTKCLFREWGKLTINQDGILCRTTSIRTQLVLPEKYKGTVLRELHDEMGHQDCCKGGFEYILVVVDHFTRFAQAYATTSKSEVTGFSPFYLLYGRSPRLPIDMLFGLNSEAPNCNQKEYVEKWKHGMEEAYRIARECVQKSADRSKKNFDKKVRSTTLQPGDRVLVKNLTPRGGPGKIRNFWEDSIHVVVRQMSDELPIYEVKPEKGKGRSRVLHRNLLMPCDHLPLEIAQPPKTKQKQESKKPQISYVESDEESEDELDFHYASPQQFQPTHIIESESCGPLPTTESSEHQNEAVEQVPALLSFMESDQEQESSLPANEHLSASRPSAESDEEGQNEQTYQLPRRDRRPPRVLTYDKLGLPTYVEQLNGILQTPQQNLPYVPAHGLSTLLSPVQQYCYQLPFVYGIHQAGAMNC</sequence>
<dbReference type="EC" id="3.1.26.4" evidence="2"/>
<evidence type="ECO:0000256" key="8">
    <source>
        <dbReference type="ARBA" id="ARBA00022918"/>
    </source>
</evidence>
<evidence type="ECO:0000259" key="10">
    <source>
        <dbReference type="PROSITE" id="PS50878"/>
    </source>
</evidence>
<dbReference type="Gene3D" id="3.10.10.10">
    <property type="entry name" value="HIV Type 1 Reverse Transcriptase, subunit A, domain 1"/>
    <property type="match status" value="1"/>
</dbReference>
<dbReference type="Gene3D" id="3.30.70.270">
    <property type="match status" value="2"/>
</dbReference>
<comment type="caution">
    <text evidence="11">The sequence shown here is derived from an EMBL/GenBank/DDBJ whole genome shotgun (WGS) entry which is preliminary data.</text>
</comment>
<reference evidence="11 12" key="1">
    <citation type="submission" date="2023-09" db="EMBL/GenBank/DDBJ databases">
        <authorList>
            <person name="Wang M."/>
        </authorList>
    </citation>
    <scope>NUCLEOTIDE SEQUENCE [LARGE SCALE GENOMIC DNA]</scope>
    <source>
        <strain evidence="11">GT-2023</strain>
        <tissue evidence="11">Liver</tissue>
    </source>
</reference>
<dbReference type="InterPro" id="IPR041373">
    <property type="entry name" value="RT_RNaseH"/>
</dbReference>
<dbReference type="PANTHER" id="PTHR37984:SF5">
    <property type="entry name" value="PROTEIN NYNRIN-LIKE"/>
    <property type="match status" value="1"/>
</dbReference>
<feature type="region of interest" description="Disordered" evidence="9">
    <location>
        <begin position="1139"/>
        <end position="1166"/>
    </location>
</feature>
<evidence type="ECO:0000313" key="11">
    <source>
        <dbReference type="EMBL" id="KAL1249455.1"/>
    </source>
</evidence>
<keyword evidence="4" id="KW-0548">Nucleotidyltransferase</keyword>
<dbReference type="Pfam" id="PF17917">
    <property type="entry name" value="RT_RNaseH"/>
    <property type="match status" value="1"/>
</dbReference>